<protein>
    <submittedName>
        <fullName evidence="2">Uncharacterized protein</fullName>
    </submittedName>
</protein>
<evidence type="ECO:0000256" key="1">
    <source>
        <dbReference type="SAM" id="MobiDB-lite"/>
    </source>
</evidence>
<comment type="caution">
    <text evidence="2">The sequence shown here is derived from an EMBL/GenBank/DDBJ whole genome shotgun (WGS) entry which is preliminary data.</text>
</comment>
<dbReference type="PANTHER" id="PTHR34222:SF99">
    <property type="entry name" value="PROTEIN, PUTATIVE-RELATED"/>
    <property type="match status" value="1"/>
</dbReference>
<evidence type="ECO:0000313" key="2">
    <source>
        <dbReference type="EMBL" id="MED6125844.1"/>
    </source>
</evidence>
<gene>
    <name evidence="2" type="ORF">PIB30_119070</name>
</gene>
<organism evidence="2 3">
    <name type="scientific">Stylosanthes scabra</name>
    <dbReference type="NCBI Taxonomy" id="79078"/>
    <lineage>
        <taxon>Eukaryota</taxon>
        <taxon>Viridiplantae</taxon>
        <taxon>Streptophyta</taxon>
        <taxon>Embryophyta</taxon>
        <taxon>Tracheophyta</taxon>
        <taxon>Spermatophyta</taxon>
        <taxon>Magnoliopsida</taxon>
        <taxon>eudicotyledons</taxon>
        <taxon>Gunneridae</taxon>
        <taxon>Pentapetalae</taxon>
        <taxon>rosids</taxon>
        <taxon>fabids</taxon>
        <taxon>Fabales</taxon>
        <taxon>Fabaceae</taxon>
        <taxon>Papilionoideae</taxon>
        <taxon>50 kb inversion clade</taxon>
        <taxon>dalbergioids sensu lato</taxon>
        <taxon>Dalbergieae</taxon>
        <taxon>Pterocarpus clade</taxon>
        <taxon>Stylosanthes</taxon>
    </lineage>
</organism>
<feature type="region of interest" description="Disordered" evidence="1">
    <location>
        <begin position="49"/>
        <end position="77"/>
    </location>
</feature>
<proteinExistence type="predicted"/>
<dbReference type="Proteomes" id="UP001341840">
    <property type="component" value="Unassembled WGS sequence"/>
</dbReference>
<sequence>MLFLMGLNDNLANVRGQILLLDPLPPLGKVFSVVLQEEKQRALTFAQPSQHATFAVKPSPKPAPSSGSKLKGKKDHPQCAHCGYLGHTEDTCYKLHGYPPGYFQNKPAGAKPQVNHVSHL</sequence>
<reference evidence="2 3" key="1">
    <citation type="journal article" date="2023" name="Plants (Basel)">
        <title>Bridging the Gap: Combining Genomics and Transcriptomics Approaches to Understand Stylosanthes scabra, an Orphan Legume from the Brazilian Caatinga.</title>
        <authorList>
            <person name="Ferreira-Neto J.R.C."/>
            <person name="da Silva M.D."/>
            <person name="Binneck E."/>
            <person name="de Melo N.F."/>
            <person name="da Silva R.H."/>
            <person name="de Melo A.L.T.M."/>
            <person name="Pandolfi V."/>
            <person name="Bustamante F.O."/>
            <person name="Brasileiro-Vidal A.C."/>
            <person name="Benko-Iseppon A.M."/>
        </authorList>
    </citation>
    <scope>NUCLEOTIDE SEQUENCE [LARGE SCALE GENOMIC DNA]</scope>
    <source>
        <tissue evidence="2">Leaves</tissue>
    </source>
</reference>
<name>A0ABU6RPH5_9FABA</name>
<accession>A0ABU6RPH5</accession>
<evidence type="ECO:0000313" key="3">
    <source>
        <dbReference type="Proteomes" id="UP001341840"/>
    </source>
</evidence>
<dbReference type="EMBL" id="JASCZI010031066">
    <property type="protein sequence ID" value="MED6125844.1"/>
    <property type="molecule type" value="Genomic_DNA"/>
</dbReference>
<dbReference type="PANTHER" id="PTHR34222">
    <property type="entry name" value="GAG_PRE-INTEGRS DOMAIN-CONTAINING PROTEIN"/>
    <property type="match status" value="1"/>
</dbReference>
<keyword evidence="3" id="KW-1185">Reference proteome</keyword>